<feature type="region of interest" description="Disordered" evidence="1">
    <location>
        <begin position="35"/>
        <end position="75"/>
    </location>
</feature>
<gene>
    <name evidence="2" type="ORF">GCM10010140_77190</name>
</gene>
<dbReference type="EMBL" id="BMQJ01000044">
    <property type="protein sequence ID" value="GGQ35824.1"/>
    <property type="molecule type" value="Genomic_DNA"/>
</dbReference>
<evidence type="ECO:0000256" key="1">
    <source>
        <dbReference type="SAM" id="MobiDB-lite"/>
    </source>
</evidence>
<comment type="caution">
    <text evidence="2">The sequence shown here is derived from an EMBL/GenBank/DDBJ whole genome shotgun (WGS) entry which is preliminary data.</text>
</comment>
<proteinExistence type="predicted"/>
<evidence type="ECO:0000313" key="2">
    <source>
        <dbReference type="EMBL" id="GGQ35824.1"/>
    </source>
</evidence>
<evidence type="ECO:0000313" key="3">
    <source>
        <dbReference type="Proteomes" id="UP000611554"/>
    </source>
</evidence>
<reference evidence="3" key="1">
    <citation type="journal article" date="2019" name="Int. J. Syst. Evol. Microbiol.">
        <title>The Global Catalogue of Microorganisms (GCM) 10K type strain sequencing project: providing services to taxonomists for standard genome sequencing and annotation.</title>
        <authorList>
            <consortium name="The Broad Institute Genomics Platform"/>
            <consortium name="The Broad Institute Genome Sequencing Center for Infectious Disease"/>
            <person name="Wu L."/>
            <person name="Ma J."/>
        </authorList>
    </citation>
    <scope>NUCLEOTIDE SEQUENCE [LARGE SCALE GENOMIC DNA]</scope>
    <source>
        <strain evidence="3">JCM 3115</strain>
    </source>
</reference>
<dbReference type="Proteomes" id="UP000611554">
    <property type="component" value="Unassembled WGS sequence"/>
</dbReference>
<sequence length="75" mass="7442">MGAVAVAVGTNAGQGVECSGDEAEQQIGVAVDELGRGVDGDVDPEGVRVEGVPPEYGRNGPRGGTVAGQRYESAA</sequence>
<organism evidence="2 3">
    <name type="scientific">Streptosporangium pseudovulgare</name>
    <dbReference type="NCBI Taxonomy" id="35765"/>
    <lineage>
        <taxon>Bacteria</taxon>
        <taxon>Bacillati</taxon>
        <taxon>Actinomycetota</taxon>
        <taxon>Actinomycetes</taxon>
        <taxon>Streptosporangiales</taxon>
        <taxon>Streptosporangiaceae</taxon>
        <taxon>Streptosporangium</taxon>
    </lineage>
</organism>
<protein>
    <submittedName>
        <fullName evidence="2">Uncharacterized protein</fullName>
    </submittedName>
</protein>
<accession>A0ABQ2RP06</accession>
<keyword evidence="3" id="KW-1185">Reference proteome</keyword>
<name>A0ABQ2RP06_9ACTN</name>